<evidence type="ECO:0000313" key="3">
    <source>
        <dbReference type="EMBL" id="MBR7800406.1"/>
    </source>
</evidence>
<feature type="compositionally biased region" description="Polar residues" evidence="1">
    <location>
        <begin position="682"/>
        <end position="693"/>
    </location>
</feature>
<dbReference type="Proteomes" id="UP000678545">
    <property type="component" value="Unassembled WGS sequence"/>
</dbReference>
<feature type="transmembrane region" description="Helical" evidence="2">
    <location>
        <begin position="125"/>
        <end position="143"/>
    </location>
</feature>
<name>A0A941E2T1_9BURK</name>
<accession>A0A941E2T1</accession>
<organism evidence="3 4">
    <name type="scientific">Undibacterium fentianense</name>
    <dbReference type="NCBI Taxonomy" id="2828728"/>
    <lineage>
        <taxon>Bacteria</taxon>
        <taxon>Pseudomonadati</taxon>
        <taxon>Pseudomonadota</taxon>
        <taxon>Betaproteobacteria</taxon>
        <taxon>Burkholderiales</taxon>
        <taxon>Oxalobacteraceae</taxon>
        <taxon>Undibacterium</taxon>
    </lineage>
</organism>
<comment type="caution">
    <text evidence="3">The sequence shown here is derived from an EMBL/GenBank/DDBJ whole genome shotgun (WGS) entry which is preliminary data.</text>
</comment>
<keyword evidence="2" id="KW-0812">Transmembrane</keyword>
<evidence type="ECO:0008006" key="5">
    <source>
        <dbReference type="Google" id="ProtNLM"/>
    </source>
</evidence>
<keyword evidence="4" id="KW-1185">Reference proteome</keyword>
<proteinExistence type="predicted"/>
<feature type="region of interest" description="Disordered" evidence="1">
    <location>
        <begin position="682"/>
        <end position="715"/>
    </location>
</feature>
<feature type="transmembrane region" description="Helical" evidence="2">
    <location>
        <begin position="32"/>
        <end position="55"/>
    </location>
</feature>
<gene>
    <name evidence="3" type="ORF">KDM90_10415</name>
</gene>
<evidence type="ECO:0000256" key="1">
    <source>
        <dbReference type="SAM" id="MobiDB-lite"/>
    </source>
</evidence>
<keyword evidence="2" id="KW-0472">Membrane</keyword>
<dbReference type="RefSeq" id="WP_212675543.1">
    <property type="nucleotide sequence ID" value="NZ_JAGSPJ010000004.1"/>
</dbReference>
<dbReference type="AlphaFoldDB" id="A0A941E2T1"/>
<evidence type="ECO:0000313" key="4">
    <source>
        <dbReference type="Proteomes" id="UP000678545"/>
    </source>
</evidence>
<evidence type="ECO:0000256" key="2">
    <source>
        <dbReference type="SAM" id="Phobius"/>
    </source>
</evidence>
<keyword evidence="2" id="KW-1133">Transmembrane helix</keyword>
<sequence>MSAVLDRVPYQLLRQIIQHRLLIYLGACAPWIVLRSLIGLAICLFLIVCDVIWIWHQSKKHTIHWLHAFFPTFEDSLYLLCQTERVNPVASLQRERLQQRVTNLLTTDAIARVGQQVLRPSRMQLSIVFCCSLIAALLVSSFSTPKAFATRESKAVANPVAGLPSMRIKIRPPTYTGIAAFESTAKELQIPEHSAVEWCVVSTSLTPTQVQQIRQSSVRLSNGQEPKMEARAAGELCASWDASETVFWTWSADAKQQRYTLKVDLDQAPEIVISQPTELLQILSEQTQHVTMSMQIKDDYLVANASLHLTLARGSGENIRFSDKEFPIPKGNEGRQRQWTRRWSLSDLGMEPGDELYFFVKASDNAEKNPHSVRSPTYTIKLPAPDALADETSVLPVLAKPESLRSQRQIIIDTEQLLADVQANPRLSAEVIRHRSEVIANDQAALRRRYGRFLGEESSLFGDEHEDGEHANEKPATDLMAQYGHAHDQEENATLFDEATKKILRRALVAMWDAEKALRAITPKSALAPENKALEAIKQLQQADRIYLHKAAFTPPAIKEEKRLSGDVLDVKNKQRAQSLAESNVPVEVAELIQALGQQGALPALWSKSARAWIASHIVGDEQRLKAQAAVQDVIEGCQSCRAELAAWLRQSIASDGIRLQPEIRYQAAKASALDTYWQTQVKTSEQATQSKPLSEKQPASDPLQKQKNMTRDRR</sequence>
<reference evidence="3" key="1">
    <citation type="submission" date="2021-04" db="EMBL/GenBank/DDBJ databases">
        <title>novel species isolated from subtropical streams in China.</title>
        <authorList>
            <person name="Lu H."/>
        </authorList>
    </citation>
    <scope>NUCLEOTIDE SEQUENCE</scope>
    <source>
        <strain evidence="3">FT137W</strain>
    </source>
</reference>
<dbReference type="EMBL" id="JAGSPJ010000004">
    <property type="protein sequence ID" value="MBR7800406.1"/>
    <property type="molecule type" value="Genomic_DNA"/>
</dbReference>
<protein>
    <recommendedName>
        <fullName evidence="5">DUF4175 family protein</fullName>
    </recommendedName>
</protein>